<accession>A0A9P8K9D2</accession>
<gene>
    <name evidence="2" type="ORF">KCV03_g3825</name>
</gene>
<feature type="compositionally biased region" description="Polar residues" evidence="1">
    <location>
        <begin position="289"/>
        <end position="322"/>
    </location>
</feature>
<dbReference type="Pfam" id="PF08642">
    <property type="entry name" value="Rxt3"/>
    <property type="match status" value="1"/>
</dbReference>
<feature type="compositionally biased region" description="Low complexity" evidence="1">
    <location>
        <begin position="131"/>
        <end position="146"/>
    </location>
</feature>
<feature type="compositionally biased region" description="Polar residues" evidence="1">
    <location>
        <begin position="1"/>
        <end position="26"/>
    </location>
</feature>
<evidence type="ECO:0000256" key="1">
    <source>
        <dbReference type="SAM" id="MobiDB-lite"/>
    </source>
</evidence>
<feature type="compositionally biased region" description="Polar residues" evidence="1">
    <location>
        <begin position="267"/>
        <end position="279"/>
    </location>
</feature>
<feature type="compositionally biased region" description="Pro residues" evidence="1">
    <location>
        <begin position="171"/>
        <end position="180"/>
    </location>
</feature>
<dbReference type="InterPro" id="IPR013951">
    <property type="entry name" value="Rxt3"/>
</dbReference>
<protein>
    <submittedName>
        <fullName evidence="2">Rxt3-domain-containing protein</fullName>
    </submittedName>
</protein>
<dbReference type="SUPFAM" id="SSF69848">
    <property type="entry name" value="LCCL domain"/>
    <property type="match status" value="1"/>
</dbReference>
<feature type="compositionally biased region" description="Basic and acidic residues" evidence="1">
    <location>
        <begin position="604"/>
        <end position="625"/>
    </location>
</feature>
<feature type="compositionally biased region" description="Basic and acidic residues" evidence="1">
    <location>
        <begin position="360"/>
        <end position="377"/>
    </location>
</feature>
<feature type="compositionally biased region" description="Basic residues" evidence="1">
    <location>
        <begin position="702"/>
        <end position="725"/>
    </location>
</feature>
<sequence length="1004" mass="109740">MSRTILTLSSRVQMDNQLPQPSTQPFAATHSTASQPSSTSHTPQHSQTAQPPVQIPFSDPFHTRDPFMPSSTQHSRRDSYSIGPATPAMGTPYERAWSTQPQPPAHNQHPQTAQLQQLSQATHNNPPQNPSSSTSASASTTTHMSSGPFPYDSARRRSVGSERYPGGMCPPLDPPPPPPLSYSSRNMPPPSPTSGPNTSAFSMPAPRHTPSASPYVGSRELPPFNSRPGATMSISSLIGGDSSRHGNHSPKTVATAPSPPMKPIHPSSPQRARSASTRAPNGHFPRPHSPTSIMQAQRQSDTMSQPFYQSGPHQPPHMSQHNAAPGFRPFQSSPPSAHQEEPQPYPGHAPSRPNSQPMHAHLDQELRNRQDMHDRPPPRHPSAFPPYVDHMGRPGPSSQPPSRPDLERQELNGNGHHQGPHTMSHTARSTPAPPPPPQSYSRLNFGSAREDYPGLFRPAVQAPTREEMEQRGPHNEMLGRPEHRHTPTMNGMDDRQRPSAAHYAMYGPPGYEAREGEEHPLQRAFLGVASEIRHKNGRASPLPQAVHGAQPRHTGPGADPGVKSEFGRMFSGLGSGVGSNTPTAGIATPSRGSPARQADANDDTDSRKARSRLREDTREDSDSVDGRNTPTASQRGSKRPKTAHPQPHHHHHHAHAHHHHHHHHGLPEEQISHASAPFHPLRYPSNASTPQQAGTAAPPPPPHHHHHHHHHAVHAHAPHHHHHNVRPPPMPSTRKSQTVVSNQDLLASVSTLPRKHLGSQVYSTKLSLPPRESTPLDFKYHFKSSVKPIPRFEDKANCTFTVRVPRAYLGASSAVEEDSGTIAGGLEEICKTRAVWGSDVYSDDSDPIAAAVHSGWIRGDFGEYNEDLRELFKEGQEDASETPELGKAYTEKPARPLRAPSKADLHITLLILPALTYYTASTQNFLRSREWGSDHDGVSYMIHSIEFVEESASNRFVERSAAAKHQRIKDDLARRKEAAESLLGLLQGSRGNITPASSNVSVGA</sequence>
<feature type="compositionally biased region" description="Basic residues" evidence="1">
    <location>
        <begin position="636"/>
        <end position="664"/>
    </location>
</feature>
<dbReference type="InterPro" id="IPR036609">
    <property type="entry name" value="LCCL_sf"/>
</dbReference>
<evidence type="ECO:0000313" key="2">
    <source>
        <dbReference type="EMBL" id="KAH0224131.1"/>
    </source>
</evidence>
<feature type="compositionally biased region" description="Low complexity" evidence="1">
    <location>
        <begin position="27"/>
        <end position="50"/>
    </location>
</feature>
<organism evidence="2 3">
    <name type="scientific">Aureobasidium melanogenum</name>
    <name type="common">Aureobasidium pullulans var. melanogenum</name>
    <dbReference type="NCBI Taxonomy" id="46634"/>
    <lineage>
        <taxon>Eukaryota</taxon>
        <taxon>Fungi</taxon>
        <taxon>Dikarya</taxon>
        <taxon>Ascomycota</taxon>
        <taxon>Pezizomycotina</taxon>
        <taxon>Dothideomycetes</taxon>
        <taxon>Dothideomycetidae</taxon>
        <taxon>Dothideales</taxon>
        <taxon>Saccotheciaceae</taxon>
        <taxon>Aureobasidium</taxon>
    </lineage>
</organism>
<evidence type="ECO:0000313" key="3">
    <source>
        <dbReference type="Proteomes" id="UP000767238"/>
    </source>
</evidence>
<proteinExistence type="predicted"/>
<feature type="compositionally biased region" description="Basic and acidic residues" evidence="1">
    <location>
        <begin position="464"/>
        <end position="485"/>
    </location>
</feature>
<feature type="compositionally biased region" description="Low complexity" evidence="1">
    <location>
        <begin position="105"/>
        <end position="123"/>
    </location>
</feature>
<name>A0A9P8K9D2_AURME</name>
<comment type="caution">
    <text evidence="2">The sequence shown here is derived from an EMBL/GenBank/DDBJ whole genome shotgun (WGS) entry which is preliminary data.</text>
</comment>
<dbReference type="OrthoDB" id="3596986at2759"/>
<dbReference type="Proteomes" id="UP000767238">
    <property type="component" value="Unassembled WGS sequence"/>
</dbReference>
<dbReference type="AlphaFoldDB" id="A0A9P8K9D2"/>
<feature type="compositionally biased region" description="Polar residues" evidence="1">
    <location>
        <begin position="685"/>
        <end position="694"/>
    </location>
</feature>
<reference evidence="2" key="2">
    <citation type="submission" date="2021-08" db="EMBL/GenBank/DDBJ databases">
        <authorList>
            <person name="Gostincar C."/>
            <person name="Sun X."/>
            <person name="Song Z."/>
            <person name="Gunde-Cimerman N."/>
        </authorList>
    </citation>
    <scope>NUCLEOTIDE SEQUENCE</scope>
    <source>
        <strain evidence="2">EXF-8016</strain>
    </source>
</reference>
<feature type="non-terminal residue" evidence="2">
    <location>
        <position position="1004"/>
    </location>
</feature>
<feature type="compositionally biased region" description="Polar residues" evidence="1">
    <location>
        <begin position="626"/>
        <end position="635"/>
    </location>
</feature>
<feature type="region of interest" description="Disordered" evidence="1">
    <location>
        <begin position="1"/>
        <end position="496"/>
    </location>
</feature>
<dbReference type="EMBL" id="JAHFYH010000021">
    <property type="protein sequence ID" value="KAH0224131.1"/>
    <property type="molecule type" value="Genomic_DNA"/>
</dbReference>
<feature type="region of interest" description="Disordered" evidence="1">
    <location>
        <begin position="534"/>
        <end position="741"/>
    </location>
</feature>
<reference evidence="2" key="1">
    <citation type="journal article" date="2021" name="J Fungi (Basel)">
        <title>Virulence traits and population genomics of the black yeast Aureobasidium melanogenum.</title>
        <authorList>
            <person name="Cernosa A."/>
            <person name="Sun X."/>
            <person name="Gostincar C."/>
            <person name="Fang C."/>
            <person name="Gunde-Cimerman N."/>
            <person name="Song Z."/>
        </authorList>
    </citation>
    <scope>NUCLEOTIDE SEQUENCE</scope>
    <source>
        <strain evidence="2">EXF-8016</strain>
    </source>
</reference>
<dbReference type="Gene3D" id="2.170.130.20">
    <property type="entry name" value="LCCL-like domain"/>
    <property type="match status" value="1"/>
</dbReference>